<sequence length="80" mass="8993">MAACLGLLELDYRGPRVKDARTRAYMASPYEAFSSPNNDRIDIVDLNNTSAPLHDLTASDCWIQTKSSAIKIHSLSWFDF</sequence>
<dbReference type="EMBL" id="CM042885">
    <property type="protein sequence ID" value="KAI4363993.1"/>
    <property type="molecule type" value="Genomic_DNA"/>
</dbReference>
<accession>A0ACB9QCY1</accession>
<keyword evidence="2" id="KW-1185">Reference proteome</keyword>
<name>A0ACB9QCY1_9MYRT</name>
<gene>
    <name evidence="1" type="ORF">MLD38_020141</name>
</gene>
<dbReference type="Proteomes" id="UP001057402">
    <property type="component" value="Chromosome 6"/>
</dbReference>
<organism evidence="1 2">
    <name type="scientific">Melastoma candidum</name>
    <dbReference type="NCBI Taxonomy" id="119954"/>
    <lineage>
        <taxon>Eukaryota</taxon>
        <taxon>Viridiplantae</taxon>
        <taxon>Streptophyta</taxon>
        <taxon>Embryophyta</taxon>
        <taxon>Tracheophyta</taxon>
        <taxon>Spermatophyta</taxon>
        <taxon>Magnoliopsida</taxon>
        <taxon>eudicotyledons</taxon>
        <taxon>Gunneridae</taxon>
        <taxon>Pentapetalae</taxon>
        <taxon>rosids</taxon>
        <taxon>malvids</taxon>
        <taxon>Myrtales</taxon>
        <taxon>Melastomataceae</taxon>
        <taxon>Melastomatoideae</taxon>
        <taxon>Melastomateae</taxon>
        <taxon>Melastoma</taxon>
    </lineage>
</organism>
<proteinExistence type="predicted"/>
<evidence type="ECO:0000313" key="1">
    <source>
        <dbReference type="EMBL" id="KAI4363993.1"/>
    </source>
</evidence>
<comment type="caution">
    <text evidence="1">The sequence shown here is derived from an EMBL/GenBank/DDBJ whole genome shotgun (WGS) entry which is preliminary data.</text>
</comment>
<evidence type="ECO:0000313" key="2">
    <source>
        <dbReference type="Proteomes" id="UP001057402"/>
    </source>
</evidence>
<protein>
    <submittedName>
        <fullName evidence="1">Uncharacterized protein</fullName>
    </submittedName>
</protein>
<reference evidence="2" key="1">
    <citation type="journal article" date="2023" name="Front. Plant Sci.">
        <title>Chromosomal-level genome assembly of Melastoma candidum provides insights into trichome evolution.</title>
        <authorList>
            <person name="Zhong Y."/>
            <person name="Wu W."/>
            <person name="Sun C."/>
            <person name="Zou P."/>
            <person name="Liu Y."/>
            <person name="Dai S."/>
            <person name="Zhou R."/>
        </authorList>
    </citation>
    <scope>NUCLEOTIDE SEQUENCE [LARGE SCALE GENOMIC DNA]</scope>
</reference>